<comment type="caution">
    <text evidence="3">The sequence shown here is derived from an EMBL/GenBank/DDBJ whole genome shotgun (WGS) entry which is preliminary data.</text>
</comment>
<protein>
    <submittedName>
        <fullName evidence="3">Type II toxin-antitoxin system ParD family antitoxin</fullName>
    </submittedName>
</protein>
<dbReference type="NCBIfam" id="TIGR02606">
    <property type="entry name" value="antidote_CC2985"/>
    <property type="match status" value="1"/>
</dbReference>
<evidence type="ECO:0000256" key="2">
    <source>
        <dbReference type="ARBA" id="ARBA00022649"/>
    </source>
</evidence>
<dbReference type="EMBL" id="JACJTA010000045">
    <property type="protein sequence ID" value="MBD2606658.1"/>
    <property type="molecule type" value="Genomic_DNA"/>
</dbReference>
<dbReference type="Pfam" id="PF03693">
    <property type="entry name" value="ParD_antitoxin"/>
    <property type="match status" value="1"/>
</dbReference>
<dbReference type="Gene3D" id="6.10.10.120">
    <property type="entry name" value="Antitoxin ParD1-like"/>
    <property type="match status" value="1"/>
</dbReference>
<reference evidence="3 4" key="1">
    <citation type="journal article" date="2020" name="ISME J.">
        <title>Comparative genomics reveals insights into cyanobacterial evolution and habitat adaptation.</title>
        <authorList>
            <person name="Chen M.Y."/>
            <person name="Teng W.K."/>
            <person name="Zhao L."/>
            <person name="Hu C.X."/>
            <person name="Zhou Y.K."/>
            <person name="Han B.P."/>
            <person name="Song L.R."/>
            <person name="Shu W.S."/>
        </authorList>
    </citation>
    <scope>NUCLEOTIDE SEQUENCE [LARGE SCALE GENOMIC DNA]</scope>
    <source>
        <strain evidence="3 4">FACHB-248</strain>
    </source>
</reference>
<keyword evidence="2" id="KW-1277">Toxin-antitoxin system</keyword>
<dbReference type="InterPro" id="IPR022789">
    <property type="entry name" value="ParD"/>
</dbReference>
<dbReference type="RefSeq" id="WP_029634055.1">
    <property type="nucleotide sequence ID" value="NZ_JACJTA010000045.1"/>
</dbReference>
<organism evidence="3 4">
    <name type="scientific">Scytonema hofmannii FACHB-248</name>
    <dbReference type="NCBI Taxonomy" id="1842502"/>
    <lineage>
        <taxon>Bacteria</taxon>
        <taxon>Bacillati</taxon>
        <taxon>Cyanobacteriota</taxon>
        <taxon>Cyanophyceae</taxon>
        <taxon>Nostocales</taxon>
        <taxon>Scytonemataceae</taxon>
        <taxon>Scytonema</taxon>
    </lineage>
</organism>
<dbReference type="InterPro" id="IPR010985">
    <property type="entry name" value="Ribbon_hlx_hlx"/>
</dbReference>
<evidence type="ECO:0000313" key="4">
    <source>
        <dbReference type="Proteomes" id="UP000660380"/>
    </source>
</evidence>
<dbReference type="InterPro" id="IPR038296">
    <property type="entry name" value="ParD_sf"/>
</dbReference>
<proteinExistence type="inferred from homology"/>
<gene>
    <name evidence="3" type="ORF">H6G81_19505</name>
</gene>
<sequence length="95" mass="11014">MNISLTPELEKLVHDKVATGLYTSASEVIRESLRLLQEHDKVKEFRLLELKKEIQKGIDQIERGEFTVYDTESIKTLGEEIKQRGQKKKENSQAK</sequence>
<comment type="similarity">
    <text evidence="1">Belongs to the ParD antitoxin family.</text>
</comment>
<accession>A0ABR8GV77</accession>
<evidence type="ECO:0000313" key="3">
    <source>
        <dbReference type="EMBL" id="MBD2606658.1"/>
    </source>
</evidence>
<dbReference type="Proteomes" id="UP000660380">
    <property type="component" value="Unassembled WGS sequence"/>
</dbReference>
<dbReference type="PANTHER" id="PTHR36582">
    <property type="entry name" value="ANTITOXIN PARD"/>
    <property type="match status" value="1"/>
</dbReference>
<dbReference type="SUPFAM" id="SSF47598">
    <property type="entry name" value="Ribbon-helix-helix"/>
    <property type="match status" value="1"/>
</dbReference>
<evidence type="ECO:0000256" key="1">
    <source>
        <dbReference type="ARBA" id="ARBA00008580"/>
    </source>
</evidence>
<keyword evidence="4" id="KW-1185">Reference proteome</keyword>
<dbReference type="PANTHER" id="PTHR36582:SF2">
    <property type="entry name" value="ANTITOXIN PARD"/>
    <property type="match status" value="1"/>
</dbReference>
<name>A0ABR8GV77_9CYAN</name>